<organism evidence="2 3">
    <name type="scientific">Chryseobacterium wanjuense</name>
    <dbReference type="NCBI Taxonomy" id="356305"/>
    <lineage>
        <taxon>Bacteria</taxon>
        <taxon>Pseudomonadati</taxon>
        <taxon>Bacteroidota</taxon>
        <taxon>Flavobacteriia</taxon>
        <taxon>Flavobacteriales</taxon>
        <taxon>Weeksellaceae</taxon>
        <taxon>Chryseobacterium group</taxon>
        <taxon>Chryseobacterium</taxon>
    </lineage>
</organism>
<name>A0A1I0PFL8_9FLAO</name>
<dbReference type="OrthoDB" id="799709at2"/>
<feature type="transmembrane region" description="Helical" evidence="1">
    <location>
        <begin position="61"/>
        <end position="79"/>
    </location>
</feature>
<dbReference type="AlphaFoldDB" id="A0A1I0PFL8"/>
<keyword evidence="1" id="KW-0812">Transmembrane</keyword>
<keyword evidence="1" id="KW-1133">Transmembrane helix</keyword>
<protein>
    <recommendedName>
        <fullName evidence="4">Transmembrane family 220, helix</fullName>
    </recommendedName>
</protein>
<proteinExistence type="predicted"/>
<dbReference type="Proteomes" id="UP000199469">
    <property type="component" value="Unassembled WGS sequence"/>
</dbReference>
<accession>A0A1I0PFL8</accession>
<gene>
    <name evidence="2" type="ORF">SAMN05421841_1189</name>
</gene>
<keyword evidence="1" id="KW-0472">Membrane</keyword>
<evidence type="ECO:0000313" key="2">
    <source>
        <dbReference type="EMBL" id="SEW13099.1"/>
    </source>
</evidence>
<evidence type="ECO:0000256" key="1">
    <source>
        <dbReference type="SAM" id="Phobius"/>
    </source>
</evidence>
<reference evidence="3" key="1">
    <citation type="submission" date="2016-10" db="EMBL/GenBank/DDBJ databases">
        <authorList>
            <person name="Varghese N."/>
            <person name="Submissions S."/>
        </authorList>
    </citation>
    <scope>NUCLEOTIDE SEQUENCE [LARGE SCALE GENOMIC DNA]</scope>
    <source>
        <strain evidence="3">DSM 17724</strain>
    </source>
</reference>
<feature type="transmembrane region" description="Helical" evidence="1">
    <location>
        <begin position="99"/>
        <end position="122"/>
    </location>
</feature>
<dbReference type="EMBL" id="FOIU01000001">
    <property type="protein sequence ID" value="SEW13099.1"/>
    <property type="molecule type" value="Genomic_DNA"/>
</dbReference>
<evidence type="ECO:0000313" key="3">
    <source>
        <dbReference type="Proteomes" id="UP000199469"/>
    </source>
</evidence>
<sequence length="127" mass="14461">MKNIQLLGLILVVVGSFLPLVHVPVIGNWSYWKLDHYLAIACWVLSAGALFAIVNNSGKMARIFAILLILLFLFTLFAVKVQALQYFSFMPFKSWQEKLAGIVKLRWGWIVEFLGAFIIIFAKNNNK</sequence>
<feature type="transmembrane region" description="Helical" evidence="1">
    <location>
        <begin position="37"/>
        <end position="54"/>
    </location>
</feature>
<dbReference type="STRING" id="356305.SAMN05421841_1189"/>
<keyword evidence="3" id="KW-1185">Reference proteome</keyword>
<feature type="transmembrane region" description="Helical" evidence="1">
    <location>
        <begin position="7"/>
        <end position="31"/>
    </location>
</feature>
<dbReference type="RefSeq" id="WP_089791091.1">
    <property type="nucleotide sequence ID" value="NZ_FOIU01000001.1"/>
</dbReference>
<evidence type="ECO:0008006" key="4">
    <source>
        <dbReference type="Google" id="ProtNLM"/>
    </source>
</evidence>